<keyword evidence="7" id="KW-0472">Membrane</keyword>
<dbReference type="GeneID" id="19134429"/>
<name>M2TIB9_COCSN</name>
<keyword evidence="6" id="KW-0349">Heme</keyword>
<keyword evidence="3 6" id="KW-0479">Metal-binding</keyword>
<dbReference type="InterPro" id="IPR017972">
    <property type="entry name" value="Cyt_P450_CS"/>
</dbReference>
<keyword evidence="7" id="KW-1133">Transmembrane helix</keyword>
<dbReference type="GO" id="GO:0016705">
    <property type="term" value="F:oxidoreductase activity, acting on paired donors, with incorporation or reduction of molecular oxygen"/>
    <property type="evidence" value="ECO:0007669"/>
    <property type="project" value="InterPro"/>
</dbReference>
<evidence type="ECO:0000256" key="2">
    <source>
        <dbReference type="ARBA" id="ARBA00010617"/>
    </source>
</evidence>
<dbReference type="HOGENOM" id="CLU_022195_0_0_1"/>
<keyword evidence="9" id="KW-1185">Reference proteome</keyword>
<dbReference type="AlphaFoldDB" id="M2TIB9"/>
<dbReference type="GO" id="GO:0004497">
    <property type="term" value="F:monooxygenase activity"/>
    <property type="evidence" value="ECO:0007669"/>
    <property type="project" value="UniProtKB-KW"/>
</dbReference>
<dbReference type="KEGG" id="bsc:COCSADRAFT_21255"/>
<dbReference type="Pfam" id="PF00067">
    <property type="entry name" value="p450"/>
    <property type="match status" value="1"/>
</dbReference>
<dbReference type="EMBL" id="KB445637">
    <property type="protein sequence ID" value="EMD68971.1"/>
    <property type="molecule type" value="Genomic_DNA"/>
</dbReference>
<evidence type="ECO:0000256" key="3">
    <source>
        <dbReference type="ARBA" id="ARBA00022723"/>
    </source>
</evidence>
<dbReference type="Proteomes" id="UP000016934">
    <property type="component" value="Unassembled WGS sequence"/>
</dbReference>
<dbReference type="PROSITE" id="PS00086">
    <property type="entry name" value="CYTOCHROME_P450"/>
    <property type="match status" value="1"/>
</dbReference>
<evidence type="ECO:0000256" key="1">
    <source>
        <dbReference type="ARBA" id="ARBA00001971"/>
    </source>
</evidence>
<dbReference type="GO" id="GO:0020037">
    <property type="term" value="F:heme binding"/>
    <property type="evidence" value="ECO:0007669"/>
    <property type="project" value="InterPro"/>
</dbReference>
<reference evidence="8 9" key="1">
    <citation type="journal article" date="2012" name="PLoS Pathog.">
        <title>Diverse lifestyles and strategies of plant pathogenesis encoded in the genomes of eighteen Dothideomycetes fungi.</title>
        <authorList>
            <person name="Ohm R.A."/>
            <person name="Feau N."/>
            <person name="Henrissat B."/>
            <person name="Schoch C.L."/>
            <person name="Horwitz B.A."/>
            <person name="Barry K.W."/>
            <person name="Condon B.J."/>
            <person name="Copeland A.C."/>
            <person name="Dhillon B."/>
            <person name="Glaser F."/>
            <person name="Hesse C.N."/>
            <person name="Kosti I."/>
            <person name="LaButti K."/>
            <person name="Lindquist E.A."/>
            <person name="Lucas S."/>
            <person name="Salamov A.A."/>
            <person name="Bradshaw R.E."/>
            <person name="Ciuffetti L."/>
            <person name="Hamelin R.C."/>
            <person name="Kema G.H.J."/>
            <person name="Lawrence C."/>
            <person name="Scott J.A."/>
            <person name="Spatafora J.W."/>
            <person name="Turgeon B.G."/>
            <person name="de Wit P.J.G.M."/>
            <person name="Zhong S."/>
            <person name="Goodwin S.B."/>
            <person name="Grigoriev I.V."/>
        </authorList>
    </citation>
    <scope>NUCLEOTIDE SEQUENCE [LARGE SCALE GENOMIC DNA]</scope>
    <source>
        <strain evidence="9">ND90Pr / ATCC 201652</strain>
    </source>
</reference>
<evidence type="ECO:0000256" key="4">
    <source>
        <dbReference type="ARBA" id="ARBA00023002"/>
    </source>
</evidence>
<dbReference type="CDD" id="cd11041">
    <property type="entry name" value="CYP503A1-like"/>
    <property type="match status" value="1"/>
</dbReference>
<evidence type="ECO:0000313" key="8">
    <source>
        <dbReference type="EMBL" id="EMD68971.1"/>
    </source>
</evidence>
<dbReference type="GO" id="GO:0005506">
    <property type="term" value="F:iron ion binding"/>
    <property type="evidence" value="ECO:0007669"/>
    <property type="project" value="InterPro"/>
</dbReference>
<evidence type="ECO:0000256" key="6">
    <source>
        <dbReference type="RuleBase" id="RU000461"/>
    </source>
</evidence>
<dbReference type="PANTHER" id="PTHR46206:SF7">
    <property type="entry name" value="P450, PUTATIVE (EUROFUNG)-RELATED"/>
    <property type="match status" value="1"/>
</dbReference>
<evidence type="ECO:0000256" key="5">
    <source>
        <dbReference type="ARBA" id="ARBA00023004"/>
    </source>
</evidence>
<dbReference type="InterPro" id="IPR036396">
    <property type="entry name" value="Cyt_P450_sf"/>
</dbReference>
<gene>
    <name evidence="8" type="ORF">COCSADRAFT_21255</name>
</gene>
<organism evidence="8 9">
    <name type="scientific">Cochliobolus sativus (strain ND90Pr / ATCC 201652)</name>
    <name type="common">Common root rot and spot blotch fungus</name>
    <name type="synonym">Bipolaris sorokiniana</name>
    <dbReference type="NCBI Taxonomy" id="665912"/>
    <lineage>
        <taxon>Eukaryota</taxon>
        <taxon>Fungi</taxon>
        <taxon>Dikarya</taxon>
        <taxon>Ascomycota</taxon>
        <taxon>Pezizomycotina</taxon>
        <taxon>Dothideomycetes</taxon>
        <taxon>Pleosporomycetidae</taxon>
        <taxon>Pleosporales</taxon>
        <taxon>Pleosporineae</taxon>
        <taxon>Pleosporaceae</taxon>
        <taxon>Bipolaris</taxon>
    </lineage>
</organism>
<reference evidence="9" key="2">
    <citation type="journal article" date="2013" name="PLoS Genet.">
        <title>Comparative genome structure, secondary metabolite, and effector coding capacity across Cochliobolus pathogens.</title>
        <authorList>
            <person name="Condon B.J."/>
            <person name="Leng Y."/>
            <person name="Wu D."/>
            <person name="Bushley K.E."/>
            <person name="Ohm R.A."/>
            <person name="Otillar R."/>
            <person name="Martin J."/>
            <person name="Schackwitz W."/>
            <person name="Grimwood J."/>
            <person name="MohdZainudin N."/>
            <person name="Xue C."/>
            <person name="Wang R."/>
            <person name="Manning V.A."/>
            <person name="Dhillon B."/>
            <person name="Tu Z.J."/>
            <person name="Steffenson B.J."/>
            <person name="Salamov A."/>
            <person name="Sun H."/>
            <person name="Lowry S."/>
            <person name="LaButti K."/>
            <person name="Han J."/>
            <person name="Copeland A."/>
            <person name="Lindquist E."/>
            <person name="Barry K."/>
            <person name="Schmutz J."/>
            <person name="Baker S.E."/>
            <person name="Ciuffetti L.M."/>
            <person name="Grigoriev I.V."/>
            <person name="Zhong S."/>
            <person name="Turgeon B.G."/>
        </authorList>
    </citation>
    <scope>NUCLEOTIDE SEQUENCE [LARGE SCALE GENOMIC DNA]</scope>
    <source>
        <strain evidence="9">ND90Pr / ATCC 201652</strain>
    </source>
</reference>
<comment type="cofactor">
    <cofactor evidence="1">
        <name>heme</name>
        <dbReference type="ChEBI" id="CHEBI:30413"/>
    </cofactor>
</comment>
<dbReference type="Gene3D" id="1.10.630.10">
    <property type="entry name" value="Cytochrome P450"/>
    <property type="match status" value="1"/>
</dbReference>
<protein>
    <submittedName>
        <fullName evidence="8">Uncharacterized protein</fullName>
    </submittedName>
</protein>
<evidence type="ECO:0000313" key="9">
    <source>
        <dbReference type="Proteomes" id="UP000016934"/>
    </source>
</evidence>
<comment type="similarity">
    <text evidence="2 6">Belongs to the cytochrome P450 family.</text>
</comment>
<feature type="transmembrane region" description="Helical" evidence="7">
    <location>
        <begin position="129"/>
        <end position="148"/>
    </location>
</feature>
<accession>M2TIB9</accession>
<evidence type="ECO:0000256" key="7">
    <source>
        <dbReference type="SAM" id="Phobius"/>
    </source>
</evidence>
<dbReference type="PANTHER" id="PTHR46206">
    <property type="entry name" value="CYTOCHROME P450"/>
    <property type="match status" value="1"/>
</dbReference>
<keyword evidence="4 6" id="KW-0560">Oxidoreductase</keyword>
<dbReference type="InterPro" id="IPR001128">
    <property type="entry name" value="Cyt_P450"/>
</dbReference>
<keyword evidence="6" id="KW-0503">Monooxygenase</keyword>
<sequence length="346" mass="39046">MVHEYQFKNTVYRIASLYENDVVVLQASFLPELRKLGQDVLSPYKMTEQVSSGYPDTTKAIAKSNQARMNDEVYRKMKDCVEPIIRQKQEAEQSDSAWQKPDDMLQWILTRSISSNAMETLHYVTKQQLLLTFAAIHTITMVTTNILYTLPAAPEYMLALREEISNVLAENGGVPTPKALQQMVKLDSFSICITRLNLLICVLGVFARSVLKPIILSNSQKKPSGGSVKVPSFQVFPGWDLNTNADEFNGFRYYKQWINASRPAEQARARFVSSHEDSLAWGYGKHACPGRFFAASEIKMPLIKFITDYDINMPDGRKEIYAQVGIGNLCAPDTTKELVSGRVVRP</sequence>
<dbReference type="SUPFAM" id="SSF48264">
    <property type="entry name" value="Cytochrome P450"/>
    <property type="match status" value="1"/>
</dbReference>
<dbReference type="RefSeq" id="XP_007694046.1">
    <property type="nucleotide sequence ID" value="XM_007695856.1"/>
</dbReference>
<dbReference type="eggNOG" id="KOG0157">
    <property type="taxonomic scope" value="Eukaryota"/>
</dbReference>
<keyword evidence="7" id="KW-0812">Transmembrane</keyword>
<proteinExistence type="inferred from homology"/>
<keyword evidence="5 6" id="KW-0408">Iron</keyword>
<dbReference type="OrthoDB" id="1844152at2759"/>